<organism evidence="10 11">
    <name type="scientific">Bursaphelenchus okinawaensis</name>
    <dbReference type="NCBI Taxonomy" id="465554"/>
    <lineage>
        <taxon>Eukaryota</taxon>
        <taxon>Metazoa</taxon>
        <taxon>Ecdysozoa</taxon>
        <taxon>Nematoda</taxon>
        <taxon>Chromadorea</taxon>
        <taxon>Rhabditida</taxon>
        <taxon>Tylenchina</taxon>
        <taxon>Tylenchomorpha</taxon>
        <taxon>Aphelenchoidea</taxon>
        <taxon>Aphelenchoididae</taxon>
        <taxon>Bursaphelenchus</taxon>
    </lineage>
</organism>
<dbReference type="Pfam" id="PF07738">
    <property type="entry name" value="Sad1_UNC"/>
    <property type="match status" value="1"/>
</dbReference>
<evidence type="ECO:0000256" key="8">
    <source>
        <dbReference type="SAM" id="SignalP"/>
    </source>
</evidence>
<accession>A0A811LMH4</accession>
<sequence>MKFPKLKAFYLTFAFVLLLLCAANASKYSLVYILYGHDLNKCASSQDPINTLTAEQDIISHNLTDLINSSLYHIEDDKTVEQESKQAKEELELVDKAAEKPSEKPQTPPAQPPIATFEEWTKEKLSKDKKKRIDQKTDQLNPKTNESTKNSVEKESTEKAKTSESAESTEIQKGAPTDPKTAPVVVPTPVVPIVQPKRNYASRECGAKVLMSNEEAEHVKAVLNDKERDEYMRNPCEKAKNKFMIIEMCETIQPTLLEIANFELFSSGPREIQLSIAERYPTIDWHVVGRFTAEDTREMQSFNFEPNGIYAKFIKLDLLSHYGREHYCTLSTIRVSGMSMVDEYEAEAISEQVQTQPQIPPPKVEKEEQKEEAKEEKIEKKEEEKAEKEETTDKKILGTIVGTLGKLGAVFTGGHNLKNEELWQEKDSKILSTRACFSQCNTKQHNFNTTDYQCFLFGTRANLKKPQKAVPTVPKAKIQKGITKAQKTLLRAILVSKTCPTAMNRPVEPKIVDKPVEKKSTKNDSEKGPDTQLVPAETQKEKKEEKIEVKEDEKAKNEGISTGNGAGVTTNGAAGTGGAQIGGDQTVQQQFVPKNVNSLPGTASTHKESVFMKLNKRLSALELNISLSTEYLNELSRRYVAHQEEYNKQRERDQEFLKELVKNAGKQIKITYESQISDIKRELEDITRKIRSLSREYRQFDSYCNRFYSFKADPFERSLSVPERNCGQAEEKNVRMITNVKEETIENGVEVKKSLEMEETFIGTEGQWSNTEVLIFVAFIQLLTILTAVILVILYTKFYAKESFLPSKKELQKKERTQSPSVEEIRRMVQEEVRRSTPVTVPRMDERKRLKRPSRFSESEDMGNMMVGNEGNAHSQPHQTNLTPLRHRRRATIQHDVGSEEELMEMHGSTPSLQDSSLAGTSISSRRTSSDSMMENNLKASPRKEQSPPWLTVRQAKWKKNKKSNKKMS</sequence>
<feature type="region of interest" description="Disordered" evidence="6">
    <location>
        <begin position="349"/>
        <end position="392"/>
    </location>
</feature>
<feature type="compositionally biased region" description="Polar residues" evidence="6">
    <location>
        <begin position="138"/>
        <end position="150"/>
    </location>
</feature>
<keyword evidence="5" id="KW-0175">Coiled coil</keyword>
<proteinExistence type="predicted"/>
<feature type="region of interest" description="Disordered" evidence="6">
    <location>
        <begin position="97"/>
        <end position="184"/>
    </location>
</feature>
<keyword evidence="4 7" id="KW-0472">Membrane</keyword>
<feature type="signal peptide" evidence="8">
    <location>
        <begin position="1"/>
        <end position="25"/>
    </location>
</feature>
<dbReference type="OrthoDB" id="266334at2759"/>
<feature type="compositionally biased region" description="Basic and acidic residues" evidence="6">
    <location>
        <begin position="363"/>
        <end position="392"/>
    </location>
</feature>
<dbReference type="GO" id="GO:0034975">
    <property type="term" value="P:protein folding in endoplasmic reticulum"/>
    <property type="evidence" value="ECO:0007669"/>
    <property type="project" value="TreeGrafter"/>
</dbReference>
<feature type="domain" description="SUN" evidence="9">
    <location>
        <begin position="172"/>
        <end position="340"/>
    </location>
</feature>
<dbReference type="EMBL" id="CAJFCW020000006">
    <property type="protein sequence ID" value="CAG9128068.1"/>
    <property type="molecule type" value="Genomic_DNA"/>
</dbReference>
<keyword evidence="3 7" id="KW-1133">Transmembrane helix</keyword>
<feature type="region of interest" description="Disordered" evidence="6">
    <location>
        <begin position="902"/>
        <end position="969"/>
    </location>
</feature>
<keyword evidence="8" id="KW-0732">Signal</keyword>
<dbReference type="GO" id="GO:0016020">
    <property type="term" value="C:membrane"/>
    <property type="evidence" value="ECO:0007669"/>
    <property type="project" value="InterPro"/>
</dbReference>
<name>A0A811LMH4_9BILA</name>
<dbReference type="InterPro" id="IPR045120">
    <property type="entry name" value="Suco/Slp1-like"/>
</dbReference>
<keyword evidence="2 7" id="KW-0812">Transmembrane</keyword>
<dbReference type="GO" id="GO:0012505">
    <property type="term" value="C:endomembrane system"/>
    <property type="evidence" value="ECO:0007669"/>
    <property type="project" value="UniProtKB-SubCell"/>
</dbReference>
<reference evidence="10" key="1">
    <citation type="submission" date="2020-09" db="EMBL/GenBank/DDBJ databases">
        <authorList>
            <person name="Kikuchi T."/>
        </authorList>
    </citation>
    <scope>NUCLEOTIDE SEQUENCE</scope>
    <source>
        <strain evidence="10">SH1</strain>
    </source>
</reference>
<evidence type="ECO:0000256" key="3">
    <source>
        <dbReference type="ARBA" id="ARBA00022989"/>
    </source>
</evidence>
<protein>
    <recommendedName>
        <fullName evidence="9">SUN domain-containing protein</fullName>
    </recommendedName>
</protein>
<feature type="compositionally biased region" description="Basic residues" evidence="6">
    <location>
        <begin position="956"/>
        <end position="969"/>
    </location>
</feature>
<evidence type="ECO:0000256" key="1">
    <source>
        <dbReference type="ARBA" id="ARBA00004308"/>
    </source>
</evidence>
<feature type="transmembrane region" description="Helical" evidence="7">
    <location>
        <begin position="773"/>
        <end position="795"/>
    </location>
</feature>
<evidence type="ECO:0000256" key="2">
    <source>
        <dbReference type="ARBA" id="ARBA00022692"/>
    </source>
</evidence>
<comment type="caution">
    <text evidence="10">The sequence shown here is derived from an EMBL/GenBank/DDBJ whole genome shotgun (WGS) entry which is preliminary data.</text>
</comment>
<feature type="region of interest" description="Disordered" evidence="6">
    <location>
        <begin position="505"/>
        <end position="568"/>
    </location>
</feature>
<dbReference type="Proteomes" id="UP000614601">
    <property type="component" value="Unassembled WGS sequence"/>
</dbReference>
<dbReference type="PANTHER" id="PTHR12953:SF0">
    <property type="entry name" value="SUN DOMAIN-CONTAINING OSSIFICATION FACTOR"/>
    <property type="match status" value="1"/>
</dbReference>
<feature type="compositionally biased region" description="Basic and acidic residues" evidence="6">
    <location>
        <begin position="507"/>
        <end position="529"/>
    </location>
</feature>
<dbReference type="SUPFAM" id="SSF90257">
    <property type="entry name" value="Myosin rod fragments"/>
    <property type="match status" value="1"/>
</dbReference>
<dbReference type="InterPro" id="IPR012919">
    <property type="entry name" value="SUN_dom"/>
</dbReference>
<feature type="compositionally biased region" description="Basic and acidic residues" evidence="6">
    <location>
        <begin position="538"/>
        <end position="557"/>
    </location>
</feature>
<evidence type="ECO:0000256" key="5">
    <source>
        <dbReference type="SAM" id="Coils"/>
    </source>
</evidence>
<evidence type="ECO:0000313" key="10">
    <source>
        <dbReference type="EMBL" id="CAD5230857.1"/>
    </source>
</evidence>
<feature type="compositionally biased region" description="Polar residues" evidence="6">
    <location>
        <begin position="909"/>
        <end position="920"/>
    </location>
</feature>
<dbReference type="Proteomes" id="UP000783686">
    <property type="component" value="Unassembled WGS sequence"/>
</dbReference>
<evidence type="ECO:0000256" key="6">
    <source>
        <dbReference type="SAM" id="MobiDB-lite"/>
    </source>
</evidence>
<feature type="coiled-coil region" evidence="5">
    <location>
        <begin position="632"/>
        <end position="696"/>
    </location>
</feature>
<comment type="subcellular location">
    <subcellularLocation>
        <location evidence="1">Endomembrane system</location>
    </subcellularLocation>
</comment>
<evidence type="ECO:0000256" key="7">
    <source>
        <dbReference type="SAM" id="Phobius"/>
    </source>
</evidence>
<dbReference type="GO" id="GO:0005737">
    <property type="term" value="C:cytoplasm"/>
    <property type="evidence" value="ECO:0007669"/>
    <property type="project" value="TreeGrafter"/>
</dbReference>
<dbReference type="PANTHER" id="PTHR12953">
    <property type="entry name" value="MEMBRANE PROTEIN CH1 RELATED"/>
    <property type="match status" value="1"/>
</dbReference>
<feature type="compositionally biased region" description="Low complexity" evidence="6">
    <location>
        <begin position="921"/>
        <end position="932"/>
    </location>
</feature>
<evidence type="ECO:0000259" key="9">
    <source>
        <dbReference type="PROSITE" id="PS51469"/>
    </source>
</evidence>
<keyword evidence="11" id="KW-1185">Reference proteome</keyword>
<dbReference type="AlphaFoldDB" id="A0A811LMH4"/>
<evidence type="ECO:0000313" key="11">
    <source>
        <dbReference type="Proteomes" id="UP000614601"/>
    </source>
</evidence>
<dbReference type="PROSITE" id="PS51469">
    <property type="entry name" value="SUN"/>
    <property type="match status" value="1"/>
</dbReference>
<feature type="compositionally biased region" description="Basic and acidic residues" evidence="6">
    <location>
        <begin position="151"/>
        <end position="164"/>
    </location>
</feature>
<gene>
    <name evidence="10" type="ORF">BOKJ2_LOCUS14351</name>
</gene>
<evidence type="ECO:0000256" key="4">
    <source>
        <dbReference type="ARBA" id="ARBA00023136"/>
    </source>
</evidence>
<feature type="chain" id="PRO_5035595603" description="SUN domain-containing protein" evidence="8">
    <location>
        <begin position="26"/>
        <end position="969"/>
    </location>
</feature>
<dbReference type="EMBL" id="CAJFDH010000006">
    <property type="protein sequence ID" value="CAD5230857.1"/>
    <property type="molecule type" value="Genomic_DNA"/>
</dbReference>